<dbReference type="EMBL" id="JAYGJQ010000002">
    <property type="protein sequence ID" value="MEA9356599.1"/>
    <property type="molecule type" value="Genomic_DNA"/>
</dbReference>
<evidence type="ECO:0000313" key="1">
    <source>
        <dbReference type="EMBL" id="MEA9356599.1"/>
    </source>
</evidence>
<organism evidence="1 2">
    <name type="scientific">Bacteriovorax antarcticus</name>
    <dbReference type="NCBI Taxonomy" id="3088717"/>
    <lineage>
        <taxon>Bacteria</taxon>
        <taxon>Pseudomonadati</taxon>
        <taxon>Bdellovibrionota</taxon>
        <taxon>Bacteriovoracia</taxon>
        <taxon>Bacteriovoracales</taxon>
        <taxon>Bacteriovoracaceae</taxon>
        <taxon>Bacteriovorax</taxon>
    </lineage>
</organism>
<accession>A0ABU5VU85</accession>
<keyword evidence="2" id="KW-1185">Reference proteome</keyword>
<gene>
    <name evidence="1" type="ORF">SHI21_10305</name>
</gene>
<name>A0ABU5VU85_9BACT</name>
<proteinExistence type="predicted"/>
<comment type="caution">
    <text evidence="1">The sequence shown here is derived from an EMBL/GenBank/DDBJ whole genome shotgun (WGS) entry which is preliminary data.</text>
</comment>
<dbReference type="Pfam" id="PF10049">
    <property type="entry name" value="DUF2283"/>
    <property type="match status" value="1"/>
</dbReference>
<sequence>MAKINLIHDNIGKTLTIHFSDAKEEFVSELTDDEIIVMKNKDGKVIGLEILHFDYNPDEGISLKVVPNLA</sequence>
<dbReference type="Proteomes" id="UP001302274">
    <property type="component" value="Unassembled WGS sequence"/>
</dbReference>
<dbReference type="InterPro" id="IPR019270">
    <property type="entry name" value="DUF2283"/>
</dbReference>
<reference evidence="1 2" key="1">
    <citation type="submission" date="2023-11" db="EMBL/GenBank/DDBJ databases">
        <title>A Novel Polar Bacteriovorax (B. antarcticus) Isolated from the Biocrust in Antarctica.</title>
        <authorList>
            <person name="Mun W."/>
            <person name="Choi S.Y."/>
            <person name="Mitchell R.J."/>
        </authorList>
    </citation>
    <scope>NUCLEOTIDE SEQUENCE [LARGE SCALE GENOMIC DNA]</scope>
    <source>
        <strain evidence="1 2">PP10</strain>
    </source>
</reference>
<protein>
    <submittedName>
        <fullName evidence="1">DUF2283 domain-containing protein</fullName>
    </submittedName>
</protein>
<dbReference type="RefSeq" id="WP_323576404.1">
    <property type="nucleotide sequence ID" value="NZ_JAYGJQ010000002.1"/>
</dbReference>
<evidence type="ECO:0000313" key="2">
    <source>
        <dbReference type="Proteomes" id="UP001302274"/>
    </source>
</evidence>